<sequence>MTSYVFLLCIVVAWVCYTRSLPLPTLSGIETHTFRWAIEADLNGTNCAAPNITVYFPNDTLLVDPDSSTLHDSLILLNAVFSQEDQQVICHGNNSLFVLVGNPGMIWHPLTGQCVHSKMMNISASVPGEDNRVIYEQRKTLIISSQCETNNSNVAVFKYDKNKFEGLVFLQDVNSAMATTEEWCIGTMAGTIEVKPKCGFDSDVNMNISSVVFQEIF</sequence>
<reference evidence="3" key="1">
    <citation type="submission" date="2021-02" db="EMBL/GenBank/DDBJ databases">
        <authorList>
            <person name="Nowell W R."/>
        </authorList>
    </citation>
    <scope>NUCLEOTIDE SEQUENCE</scope>
</reference>
<evidence type="ECO:0000313" key="2">
    <source>
        <dbReference type="EMBL" id="CAF1676526.1"/>
    </source>
</evidence>
<feature type="signal peptide" evidence="1">
    <location>
        <begin position="1"/>
        <end position="20"/>
    </location>
</feature>
<evidence type="ECO:0000313" key="5">
    <source>
        <dbReference type="Proteomes" id="UP000663824"/>
    </source>
</evidence>
<dbReference type="Proteomes" id="UP000676336">
    <property type="component" value="Unassembled WGS sequence"/>
</dbReference>
<evidence type="ECO:0000313" key="3">
    <source>
        <dbReference type="EMBL" id="CAF1935084.1"/>
    </source>
</evidence>
<dbReference type="AlphaFoldDB" id="A0A816LLX6"/>
<dbReference type="EMBL" id="CAJOBI010102158">
    <property type="protein sequence ID" value="CAF4593081.1"/>
    <property type="molecule type" value="Genomic_DNA"/>
</dbReference>
<comment type="caution">
    <text evidence="3">The sequence shown here is derived from an EMBL/GenBank/DDBJ whole genome shotgun (WGS) entry which is preliminary data.</text>
</comment>
<protein>
    <submittedName>
        <fullName evidence="3">Uncharacterized protein</fullName>
    </submittedName>
</protein>
<dbReference type="Proteomes" id="UP000663834">
    <property type="component" value="Unassembled WGS sequence"/>
</dbReference>
<dbReference type="Proteomes" id="UP000663824">
    <property type="component" value="Unassembled WGS sequence"/>
</dbReference>
<organism evidence="3 5">
    <name type="scientific">Rotaria magnacalcarata</name>
    <dbReference type="NCBI Taxonomy" id="392030"/>
    <lineage>
        <taxon>Eukaryota</taxon>
        <taxon>Metazoa</taxon>
        <taxon>Spiralia</taxon>
        <taxon>Gnathifera</taxon>
        <taxon>Rotifera</taxon>
        <taxon>Eurotatoria</taxon>
        <taxon>Bdelloidea</taxon>
        <taxon>Philodinida</taxon>
        <taxon>Philodinidae</taxon>
        <taxon>Rotaria</taxon>
    </lineage>
</organism>
<evidence type="ECO:0000313" key="4">
    <source>
        <dbReference type="EMBL" id="CAF4593081.1"/>
    </source>
</evidence>
<gene>
    <name evidence="2" type="ORF">KQP761_LOCUS35510</name>
    <name evidence="3" type="ORF">MBJ925_LOCUS4872</name>
    <name evidence="4" type="ORF">SMN809_LOCUS38770</name>
</gene>
<dbReference type="OrthoDB" id="9981316at2759"/>
<dbReference type="EMBL" id="CAJNOW010019954">
    <property type="protein sequence ID" value="CAF1676526.1"/>
    <property type="molecule type" value="Genomic_DNA"/>
</dbReference>
<dbReference type="EMBL" id="CAJNRE010001095">
    <property type="protein sequence ID" value="CAF1935084.1"/>
    <property type="molecule type" value="Genomic_DNA"/>
</dbReference>
<name>A0A816LLX6_9BILA</name>
<accession>A0A816LLX6</accession>
<evidence type="ECO:0000256" key="1">
    <source>
        <dbReference type="SAM" id="SignalP"/>
    </source>
</evidence>
<proteinExistence type="predicted"/>
<feature type="chain" id="PRO_5036230230" evidence="1">
    <location>
        <begin position="21"/>
        <end position="217"/>
    </location>
</feature>
<keyword evidence="1" id="KW-0732">Signal</keyword>